<keyword evidence="2" id="KW-1185">Reference proteome</keyword>
<organism evidence="1 2">
    <name type="scientific">Anisodus acutangulus</name>
    <dbReference type="NCBI Taxonomy" id="402998"/>
    <lineage>
        <taxon>Eukaryota</taxon>
        <taxon>Viridiplantae</taxon>
        <taxon>Streptophyta</taxon>
        <taxon>Embryophyta</taxon>
        <taxon>Tracheophyta</taxon>
        <taxon>Spermatophyta</taxon>
        <taxon>Magnoliopsida</taxon>
        <taxon>eudicotyledons</taxon>
        <taxon>Gunneridae</taxon>
        <taxon>Pentapetalae</taxon>
        <taxon>asterids</taxon>
        <taxon>lamiids</taxon>
        <taxon>Solanales</taxon>
        <taxon>Solanaceae</taxon>
        <taxon>Solanoideae</taxon>
        <taxon>Hyoscyameae</taxon>
        <taxon>Anisodus</taxon>
    </lineage>
</organism>
<reference evidence="2" key="1">
    <citation type="journal article" date="2023" name="Proc. Natl. Acad. Sci. U.S.A.">
        <title>Genomic and structural basis for evolution of tropane alkaloid biosynthesis.</title>
        <authorList>
            <person name="Wanga Y.-J."/>
            <person name="Taina T."/>
            <person name="Yua J.-Y."/>
            <person name="Lia J."/>
            <person name="Xua B."/>
            <person name="Chenc J."/>
            <person name="D'Auriad J.C."/>
            <person name="Huanga J.-P."/>
            <person name="Huanga S.-X."/>
        </authorList>
    </citation>
    <scope>NUCLEOTIDE SEQUENCE [LARGE SCALE GENOMIC DNA]</scope>
    <source>
        <strain evidence="2">cv. KIB-2019</strain>
    </source>
</reference>
<accession>A0A9Q1N0J2</accession>
<sequence length="69" mass="7795">MTSLLLFGGRWWSKKAPSQLRFGLQSLNAVKTQSVGIGTGSSFEEENDGGVLEIWALKNWFWVYLKKVC</sequence>
<dbReference type="Proteomes" id="UP001152561">
    <property type="component" value="Unassembled WGS sequence"/>
</dbReference>
<evidence type="ECO:0000313" key="2">
    <source>
        <dbReference type="Proteomes" id="UP001152561"/>
    </source>
</evidence>
<name>A0A9Q1N0J2_9SOLA</name>
<proteinExistence type="predicted"/>
<evidence type="ECO:0000313" key="1">
    <source>
        <dbReference type="EMBL" id="KAJ8572756.1"/>
    </source>
</evidence>
<gene>
    <name evidence="1" type="ORF">K7X08_009267</name>
</gene>
<comment type="caution">
    <text evidence="1">The sequence shown here is derived from an EMBL/GenBank/DDBJ whole genome shotgun (WGS) entry which is preliminary data.</text>
</comment>
<dbReference type="EMBL" id="JAJAGQ010000001">
    <property type="protein sequence ID" value="KAJ8572756.1"/>
    <property type="molecule type" value="Genomic_DNA"/>
</dbReference>
<protein>
    <submittedName>
        <fullName evidence="1">Uncharacterized protein</fullName>
    </submittedName>
</protein>
<dbReference type="AlphaFoldDB" id="A0A9Q1N0J2"/>